<keyword evidence="7" id="KW-1185">Reference proteome</keyword>
<dbReference type="PANTHER" id="PTHR30537">
    <property type="entry name" value="HTH-TYPE TRANSCRIPTIONAL REGULATOR"/>
    <property type="match status" value="1"/>
</dbReference>
<dbReference type="InterPro" id="IPR000847">
    <property type="entry name" value="LysR_HTH_N"/>
</dbReference>
<dbReference type="Gene3D" id="1.10.10.10">
    <property type="entry name" value="Winged helix-like DNA-binding domain superfamily/Winged helix DNA-binding domain"/>
    <property type="match status" value="1"/>
</dbReference>
<organism evidence="6 7">
    <name type="scientific">Rhodospirillum rubrum (strain ATCC 11170 / ATH 1.1.1 / DSM 467 / LMG 4362 / NCIMB 8255 / S1)</name>
    <dbReference type="NCBI Taxonomy" id="269796"/>
    <lineage>
        <taxon>Bacteria</taxon>
        <taxon>Pseudomonadati</taxon>
        <taxon>Pseudomonadota</taxon>
        <taxon>Alphaproteobacteria</taxon>
        <taxon>Rhodospirillales</taxon>
        <taxon>Rhodospirillaceae</taxon>
        <taxon>Rhodospirillum</taxon>
    </lineage>
</organism>
<evidence type="ECO:0000256" key="3">
    <source>
        <dbReference type="ARBA" id="ARBA00023125"/>
    </source>
</evidence>
<comment type="similarity">
    <text evidence="1">Belongs to the LysR transcriptional regulatory family.</text>
</comment>
<dbReference type="EnsemblBacteria" id="ABC24162">
    <property type="protein sequence ID" value="ABC24162"/>
    <property type="gene ID" value="Rru_A3368"/>
</dbReference>
<dbReference type="FunFam" id="1.10.10.10:FF:000038">
    <property type="entry name" value="Glycine cleavage system transcriptional activator"/>
    <property type="match status" value="1"/>
</dbReference>
<dbReference type="GO" id="GO:0006351">
    <property type="term" value="P:DNA-templated transcription"/>
    <property type="evidence" value="ECO:0007669"/>
    <property type="project" value="TreeGrafter"/>
</dbReference>
<dbReference type="PANTHER" id="PTHR30537:SF26">
    <property type="entry name" value="GLYCINE CLEAVAGE SYSTEM TRANSCRIPTIONAL ACTIVATOR"/>
    <property type="match status" value="1"/>
</dbReference>
<keyword evidence="4" id="KW-0804">Transcription</keyword>
<dbReference type="HOGENOM" id="CLU_039613_37_0_5"/>
<dbReference type="GO" id="GO:0003700">
    <property type="term" value="F:DNA-binding transcription factor activity"/>
    <property type="evidence" value="ECO:0007669"/>
    <property type="project" value="InterPro"/>
</dbReference>
<sequence length="307" mass="33754">MPRDLPPLNALRAFTAAAKRLSFTQAAEDLGVTQAAVSHQIRGLEDWLGVALFRRRNKQVVMTEAGQVYALAIGQALDEIAEATAALVRNDPRAGMLTISTMPSFAIKWLVQRLGGFINANPDIEVRLHTTRELVNFATEGIDVAIRMTREVGDDLHADLLLEEELFPVCSPALMRGIRPLRQPSDLSQHLLLQDVGISWVSWLDPAGALDVRPARGPGYLDSALAIQACIESQGVMLGRTVMVEDDLKAGRLVEPFTLRVPSPMKYWLVCPPGHLARPGVRAFREWILAEASKWTKARSSAHGVED</sequence>
<dbReference type="KEGG" id="rru:Rru_A3368"/>
<evidence type="ECO:0000256" key="1">
    <source>
        <dbReference type="ARBA" id="ARBA00009437"/>
    </source>
</evidence>
<dbReference type="STRING" id="269796.Rru_A3368"/>
<evidence type="ECO:0000256" key="2">
    <source>
        <dbReference type="ARBA" id="ARBA00023015"/>
    </source>
</evidence>
<reference evidence="6 7" key="1">
    <citation type="journal article" date="2011" name="Stand. Genomic Sci.">
        <title>Complete genome sequence of Rhodospirillum rubrum type strain (S1).</title>
        <authorList>
            <person name="Munk A.C."/>
            <person name="Copeland A."/>
            <person name="Lucas S."/>
            <person name="Lapidus A."/>
            <person name="Del Rio T.G."/>
            <person name="Barry K."/>
            <person name="Detter J.C."/>
            <person name="Hammon N."/>
            <person name="Israni S."/>
            <person name="Pitluck S."/>
            <person name="Brettin T."/>
            <person name="Bruce D."/>
            <person name="Han C."/>
            <person name="Tapia R."/>
            <person name="Gilna P."/>
            <person name="Schmutz J."/>
            <person name="Larimer F."/>
            <person name="Land M."/>
            <person name="Kyrpides N.C."/>
            <person name="Mavromatis K."/>
            <person name="Richardson P."/>
            <person name="Rohde M."/>
            <person name="Goker M."/>
            <person name="Klenk H.P."/>
            <person name="Zhang Y."/>
            <person name="Roberts G.P."/>
            <person name="Reslewic S."/>
            <person name="Schwartz D.C."/>
        </authorList>
    </citation>
    <scope>NUCLEOTIDE SEQUENCE [LARGE SCALE GENOMIC DNA]</scope>
    <source>
        <strain evidence="7">ATCC 11170 / ATH 1.1.1 / DSM 467 / LMG 4362 / NCIMB 8255 / S1</strain>
    </source>
</reference>
<evidence type="ECO:0000259" key="5">
    <source>
        <dbReference type="PROSITE" id="PS50931"/>
    </source>
</evidence>
<dbReference type="Pfam" id="PF03466">
    <property type="entry name" value="LysR_substrate"/>
    <property type="match status" value="1"/>
</dbReference>
<dbReference type="RefSeq" id="WP_011391115.1">
    <property type="nucleotide sequence ID" value="NC_007643.1"/>
</dbReference>
<dbReference type="GO" id="GO:0043565">
    <property type="term" value="F:sequence-specific DNA binding"/>
    <property type="evidence" value="ECO:0007669"/>
    <property type="project" value="TreeGrafter"/>
</dbReference>
<dbReference type="eggNOG" id="COG0583">
    <property type="taxonomic scope" value="Bacteria"/>
</dbReference>
<dbReference type="DNASU" id="3836820"/>
<dbReference type="PROSITE" id="PS50931">
    <property type="entry name" value="HTH_LYSR"/>
    <property type="match status" value="1"/>
</dbReference>
<dbReference type="EMBL" id="CP000230">
    <property type="protein sequence ID" value="ABC24162.1"/>
    <property type="molecule type" value="Genomic_DNA"/>
</dbReference>
<protein>
    <submittedName>
        <fullName evidence="6">Transcriptional regulator, LysR family</fullName>
    </submittedName>
</protein>
<accession>Q2RNY3</accession>
<keyword evidence="2" id="KW-0805">Transcription regulation</keyword>
<feature type="domain" description="HTH lysR-type" evidence="5">
    <location>
        <begin position="6"/>
        <end position="63"/>
    </location>
</feature>
<evidence type="ECO:0000256" key="4">
    <source>
        <dbReference type="ARBA" id="ARBA00023163"/>
    </source>
</evidence>
<name>Q2RNY3_RHORT</name>
<keyword evidence="3" id="KW-0238">DNA-binding</keyword>
<dbReference type="PATRIC" id="fig|269796.9.peg.3482"/>
<dbReference type="InterPro" id="IPR036388">
    <property type="entry name" value="WH-like_DNA-bd_sf"/>
</dbReference>
<evidence type="ECO:0000313" key="7">
    <source>
        <dbReference type="Proteomes" id="UP000001929"/>
    </source>
</evidence>
<proteinExistence type="inferred from homology"/>
<gene>
    <name evidence="6" type="ordered locus">Rru_A3368</name>
</gene>
<dbReference type="SUPFAM" id="SSF53850">
    <property type="entry name" value="Periplasmic binding protein-like II"/>
    <property type="match status" value="1"/>
</dbReference>
<dbReference type="Gene3D" id="3.40.190.10">
    <property type="entry name" value="Periplasmic binding protein-like II"/>
    <property type="match status" value="2"/>
</dbReference>
<dbReference type="InterPro" id="IPR036390">
    <property type="entry name" value="WH_DNA-bd_sf"/>
</dbReference>
<dbReference type="InterPro" id="IPR058163">
    <property type="entry name" value="LysR-type_TF_proteobact-type"/>
</dbReference>
<dbReference type="Pfam" id="PF00126">
    <property type="entry name" value="HTH_1"/>
    <property type="match status" value="1"/>
</dbReference>
<dbReference type="CDD" id="cd08432">
    <property type="entry name" value="PBP2_GcdR_TrpI_HvrB_AmpR_like"/>
    <property type="match status" value="1"/>
</dbReference>
<dbReference type="Proteomes" id="UP000001929">
    <property type="component" value="Chromosome"/>
</dbReference>
<evidence type="ECO:0000313" key="6">
    <source>
        <dbReference type="EMBL" id="ABC24162.1"/>
    </source>
</evidence>
<dbReference type="SUPFAM" id="SSF46785">
    <property type="entry name" value="Winged helix' DNA-binding domain"/>
    <property type="match status" value="1"/>
</dbReference>
<dbReference type="AlphaFoldDB" id="Q2RNY3"/>
<dbReference type="InterPro" id="IPR005119">
    <property type="entry name" value="LysR_subst-bd"/>
</dbReference>
<dbReference type="NCBIfam" id="NF008352">
    <property type="entry name" value="PRK11139.1"/>
    <property type="match status" value="1"/>
</dbReference>
<dbReference type="PhylomeDB" id="Q2RNY3"/>
<dbReference type="PRINTS" id="PR00039">
    <property type="entry name" value="HTHLYSR"/>
</dbReference>